<name>A0AAD8MTX1_9APIA</name>
<protein>
    <submittedName>
        <fullName evidence="1">Uncharacterized protein</fullName>
    </submittedName>
</protein>
<evidence type="ECO:0000313" key="2">
    <source>
        <dbReference type="Proteomes" id="UP001237642"/>
    </source>
</evidence>
<reference evidence="1" key="1">
    <citation type="submission" date="2023-02" db="EMBL/GenBank/DDBJ databases">
        <title>Genome of toxic invasive species Heracleum sosnowskyi carries increased number of genes despite the absence of recent whole-genome duplications.</title>
        <authorList>
            <person name="Schelkunov M."/>
            <person name="Shtratnikova V."/>
            <person name="Makarenko M."/>
            <person name="Klepikova A."/>
            <person name="Omelchenko D."/>
            <person name="Novikova G."/>
            <person name="Obukhova E."/>
            <person name="Bogdanov V."/>
            <person name="Penin A."/>
            <person name="Logacheva M."/>
        </authorList>
    </citation>
    <scope>NUCLEOTIDE SEQUENCE</scope>
    <source>
        <strain evidence="1">Hsosn_3</strain>
        <tissue evidence="1">Leaf</tissue>
    </source>
</reference>
<dbReference type="Proteomes" id="UP001237642">
    <property type="component" value="Unassembled WGS sequence"/>
</dbReference>
<proteinExistence type="predicted"/>
<dbReference type="EMBL" id="JAUIZM010000005">
    <property type="protein sequence ID" value="KAK1384812.1"/>
    <property type="molecule type" value="Genomic_DNA"/>
</dbReference>
<dbReference type="AlphaFoldDB" id="A0AAD8MTX1"/>
<keyword evidence="2" id="KW-1185">Reference proteome</keyword>
<dbReference type="PANTHER" id="PTHR47885:SF1">
    <property type="entry name" value="AP-5 COMPLEX SUBUNIT ZETA-1"/>
    <property type="match status" value="1"/>
</dbReference>
<organism evidence="1 2">
    <name type="scientific">Heracleum sosnowskyi</name>
    <dbReference type="NCBI Taxonomy" id="360622"/>
    <lineage>
        <taxon>Eukaryota</taxon>
        <taxon>Viridiplantae</taxon>
        <taxon>Streptophyta</taxon>
        <taxon>Embryophyta</taxon>
        <taxon>Tracheophyta</taxon>
        <taxon>Spermatophyta</taxon>
        <taxon>Magnoliopsida</taxon>
        <taxon>eudicotyledons</taxon>
        <taxon>Gunneridae</taxon>
        <taxon>Pentapetalae</taxon>
        <taxon>asterids</taxon>
        <taxon>campanulids</taxon>
        <taxon>Apiales</taxon>
        <taxon>Apiaceae</taxon>
        <taxon>Apioideae</taxon>
        <taxon>apioid superclade</taxon>
        <taxon>Tordylieae</taxon>
        <taxon>Tordyliinae</taxon>
        <taxon>Heracleum</taxon>
    </lineage>
</organism>
<gene>
    <name evidence="1" type="ORF">POM88_022547</name>
</gene>
<accession>A0AAD8MTX1</accession>
<dbReference type="PANTHER" id="PTHR47885">
    <property type="entry name" value="AP-5 COMPLEX SUBUNIT ZETA-1"/>
    <property type="match status" value="1"/>
</dbReference>
<sequence length="112" mass="12161">MKICVVGAGTTSIFDNVTHSSKKILDIAFAPSKGFSFRAPTYWKQMQINSHFYSIGCGTRKSGIQKSTAPEMLLALMDEAYTGSIGADSESKDNNTMALGNPLFIDSLKDEN</sequence>
<comment type="caution">
    <text evidence="1">The sequence shown here is derived from an EMBL/GenBank/DDBJ whole genome shotgun (WGS) entry which is preliminary data.</text>
</comment>
<reference evidence="1" key="2">
    <citation type="submission" date="2023-05" db="EMBL/GenBank/DDBJ databases">
        <authorList>
            <person name="Schelkunov M.I."/>
        </authorList>
    </citation>
    <scope>NUCLEOTIDE SEQUENCE</scope>
    <source>
        <strain evidence="1">Hsosn_3</strain>
        <tissue evidence="1">Leaf</tissue>
    </source>
</reference>
<evidence type="ECO:0000313" key="1">
    <source>
        <dbReference type="EMBL" id="KAK1384812.1"/>
    </source>
</evidence>